<reference evidence="2 3" key="1">
    <citation type="submission" date="2018-03" db="EMBL/GenBank/DDBJ databases">
        <title>Aquarubrobacter algicola gen. nov., sp. nov., a novel actinobacterium isolated from shallow eutrophic lake during the end of cyanobacterial harmful algal blooms.</title>
        <authorList>
            <person name="Chun S.J."/>
        </authorList>
    </citation>
    <scope>NUCLEOTIDE SEQUENCE [LARGE SCALE GENOMIC DNA]</scope>
    <source>
        <strain evidence="2 3">Seoho-28</strain>
    </source>
</reference>
<organism evidence="2 3">
    <name type="scientific">Paraconexibacter algicola</name>
    <dbReference type="NCBI Taxonomy" id="2133960"/>
    <lineage>
        <taxon>Bacteria</taxon>
        <taxon>Bacillati</taxon>
        <taxon>Actinomycetota</taxon>
        <taxon>Thermoleophilia</taxon>
        <taxon>Solirubrobacterales</taxon>
        <taxon>Paraconexibacteraceae</taxon>
        <taxon>Paraconexibacter</taxon>
    </lineage>
</organism>
<accession>A0A2T4UFM2</accession>
<feature type="signal peptide" evidence="1">
    <location>
        <begin position="1"/>
        <end position="24"/>
    </location>
</feature>
<sequence>MPRPLLPCAGAVVLVLLLSATAHAEPARTLTLDGPTAERFTTSGTGVASFSDGRMPSPQCTVALRECDDTLLDVRGAGTLTVSTRSAGTTEVDVALDLFTADATGRPRRLVTSADRDGARETVTAQLATGFHLVRVDVVGGFGQLEAEVTFTPAAPDAEPPRRSNAAPVAVLKLPTTATATTIRGIAGTAGDDRRVEKVQVAVLRRRGDACSAMRARGTFSRRRESCRAPRAYLAASGTRSWVLRLRRPLPPGRYVVFARAIDDKGVVQRPPSRRALRIT</sequence>
<keyword evidence="3" id="KW-1185">Reference proteome</keyword>
<evidence type="ECO:0008006" key="4">
    <source>
        <dbReference type="Google" id="ProtNLM"/>
    </source>
</evidence>
<evidence type="ECO:0000313" key="2">
    <source>
        <dbReference type="EMBL" id="PTL56583.1"/>
    </source>
</evidence>
<proteinExistence type="predicted"/>
<name>A0A2T4UFM2_9ACTN</name>
<comment type="caution">
    <text evidence="2">The sequence shown here is derived from an EMBL/GenBank/DDBJ whole genome shotgun (WGS) entry which is preliminary data.</text>
</comment>
<protein>
    <recommendedName>
        <fullName evidence="4">Bacterial Ig-like domain-containing protein</fullName>
    </recommendedName>
</protein>
<evidence type="ECO:0000256" key="1">
    <source>
        <dbReference type="SAM" id="SignalP"/>
    </source>
</evidence>
<keyword evidence="1" id="KW-0732">Signal</keyword>
<dbReference type="RefSeq" id="WP_107570302.1">
    <property type="nucleotide sequence ID" value="NZ_PYYB01000002.1"/>
</dbReference>
<evidence type="ECO:0000313" key="3">
    <source>
        <dbReference type="Proteomes" id="UP000240739"/>
    </source>
</evidence>
<gene>
    <name evidence="2" type="ORF">C7Y72_16680</name>
</gene>
<dbReference type="EMBL" id="PYYB01000002">
    <property type="protein sequence ID" value="PTL56583.1"/>
    <property type="molecule type" value="Genomic_DNA"/>
</dbReference>
<dbReference type="Proteomes" id="UP000240739">
    <property type="component" value="Unassembled WGS sequence"/>
</dbReference>
<feature type="chain" id="PRO_5015692538" description="Bacterial Ig-like domain-containing protein" evidence="1">
    <location>
        <begin position="25"/>
        <end position="280"/>
    </location>
</feature>
<dbReference type="AlphaFoldDB" id="A0A2T4UFM2"/>